<name>M3DK39_9ACTN</name>
<reference evidence="3" key="1">
    <citation type="journal article" date="2013" name="Genome Announc.">
        <title>Draft Genome Sequence of Streptomyces bottropensis ATCC 25435, a Bottromycin-Producing Actinomycete.</title>
        <authorList>
            <person name="Zhang H."/>
            <person name="Zhou W."/>
            <person name="Zhuang Y."/>
            <person name="Liang X."/>
            <person name="Liu T."/>
        </authorList>
    </citation>
    <scope>NUCLEOTIDE SEQUENCE [LARGE SCALE GENOMIC DNA]</scope>
    <source>
        <strain evidence="3">ATCC 25435</strain>
    </source>
</reference>
<evidence type="ECO:0000256" key="1">
    <source>
        <dbReference type="SAM" id="MobiDB-lite"/>
    </source>
</evidence>
<sequence length="69" mass="7419">MPGTIRPVSYATATATATATAWARSRRRSSALTIRPPSPSARPPGQRLALPARSPRHLARFNQRGGQGR</sequence>
<gene>
    <name evidence="2" type="ORF">SBD_1374</name>
</gene>
<evidence type="ECO:0000313" key="2">
    <source>
        <dbReference type="EMBL" id="EMF57212.1"/>
    </source>
</evidence>
<feature type="region of interest" description="Disordered" evidence="1">
    <location>
        <begin position="1"/>
        <end position="69"/>
    </location>
</feature>
<organism evidence="2 3">
    <name type="scientific">Streptomyces bottropensis ATCC 25435</name>
    <dbReference type="NCBI Taxonomy" id="1054862"/>
    <lineage>
        <taxon>Bacteria</taxon>
        <taxon>Bacillati</taxon>
        <taxon>Actinomycetota</taxon>
        <taxon>Actinomycetes</taxon>
        <taxon>Kitasatosporales</taxon>
        <taxon>Streptomycetaceae</taxon>
        <taxon>Streptomyces</taxon>
    </lineage>
</organism>
<dbReference type="EMBL" id="KB405057">
    <property type="protein sequence ID" value="EMF57212.1"/>
    <property type="molecule type" value="Genomic_DNA"/>
</dbReference>
<evidence type="ECO:0000313" key="3">
    <source>
        <dbReference type="Proteomes" id="UP000030760"/>
    </source>
</evidence>
<feature type="compositionally biased region" description="Low complexity" evidence="1">
    <location>
        <begin position="11"/>
        <end position="23"/>
    </location>
</feature>
<proteinExistence type="predicted"/>
<dbReference type="AlphaFoldDB" id="M3DK39"/>
<dbReference type="Proteomes" id="UP000030760">
    <property type="component" value="Unassembled WGS sequence"/>
</dbReference>
<protein>
    <submittedName>
        <fullName evidence="2">Uncharacterized protein</fullName>
    </submittedName>
</protein>
<accession>M3DK39</accession>